<organism evidence="1 2">
    <name type="scientific">Thioalkalivibrio paradoxus ARh 1</name>
    <dbReference type="NCBI Taxonomy" id="713585"/>
    <lineage>
        <taxon>Bacteria</taxon>
        <taxon>Pseudomonadati</taxon>
        <taxon>Pseudomonadota</taxon>
        <taxon>Gammaproteobacteria</taxon>
        <taxon>Chromatiales</taxon>
        <taxon>Ectothiorhodospiraceae</taxon>
        <taxon>Thioalkalivibrio</taxon>
    </lineage>
</organism>
<gene>
    <name evidence="1" type="ORF">THITH_01745</name>
</gene>
<dbReference type="EMBL" id="CP007029">
    <property type="protein sequence ID" value="AHE97203.1"/>
    <property type="molecule type" value="Genomic_DNA"/>
</dbReference>
<evidence type="ECO:0000313" key="2">
    <source>
        <dbReference type="Proteomes" id="UP000005289"/>
    </source>
</evidence>
<dbReference type="Gene3D" id="3.40.190.10">
    <property type="entry name" value="Periplasmic binding protein-like II"/>
    <property type="match status" value="1"/>
</dbReference>
<dbReference type="SUPFAM" id="SSF53850">
    <property type="entry name" value="Periplasmic binding protein-like II"/>
    <property type="match status" value="1"/>
</dbReference>
<dbReference type="Proteomes" id="UP000005289">
    <property type="component" value="Chromosome"/>
</dbReference>
<dbReference type="AlphaFoldDB" id="W0DJQ0"/>
<proteinExistence type="predicted"/>
<protein>
    <recommendedName>
        <fullName evidence="3">PBP domain-containing protein</fullName>
    </recommendedName>
</protein>
<keyword evidence="2" id="KW-1185">Reference proteome</keyword>
<reference evidence="1 2" key="1">
    <citation type="submission" date="2013-12" db="EMBL/GenBank/DDBJ databases">
        <authorList>
            <consortium name="DOE Joint Genome Institute"/>
            <person name="Muyzer G."/>
            <person name="Huntemann M."/>
            <person name="Han J."/>
            <person name="Chen A."/>
            <person name="Kyrpides N."/>
            <person name="Mavromatis K."/>
            <person name="Markowitz V."/>
            <person name="Palaniappan K."/>
            <person name="Ivanova N."/>
            <person name="Schaumberg A."/>
            <person name="Pati A."/>
            <person name="Liolios K."/>
            <person name="Nordberg H.P."/>
            <person name="Cantor M.N."/>
            <person name="Hua S.X."/>
            <person name="Woyke T."/>
        </authorList>
    </citation>
    <scope>NUCLEOTIDE SEQUENCE [LARGE SCALE GENOMIC DNA]</scope>
    <source>
        <strain evidence="1 2">ARh 1</strain>
    </source>
</reference>
<name>W0DJQ0_9GAMM</name>
<dbReference type="STRING" id="713585.THITH_01745"/>
<accession>W0DJQ0</accession>
<evidence type="ECO:0008006" key="3">
    <source>
        <dbReference type="Google" id="ProtNLM"/>
    </source>
</evidence>
<evidence type="ECO:0000313" key="1">
    <source>
        <dbReference type="EMBL" id="AHE97203.1"/>
    </source>
</evidence>
<dbReference type="HOGENOM" id="CLU_124904_0_0_6"/>
<dbReference type="KEGG" id="tti:THITH_01745"/>
<sequence>MVGHADLPAEALAAHSARAIFAMRQRSWPDGQAARVFVLPDDHPVHVEFTKAVLGVFPHQLRLAWDRQIFSGSGQAPQRVNSESEMVERVASTPGAVGYATRGAINARVRIIPVE</sequence>